<comment type="caution">
    <text evidence="1">The sequence shown here is derived from an EMBL/GenBank/DDBJ whole genome shotgun (WGS) entry which is preliminary data.</text>
</comment>
<dbReference type="InParanoid" id="A0A395JSP6"/>
<protein>
    <submittedName>
        <fullName evidence="1">Uncharacterized protein</fullName>
    </submittedName>
</protein>
<sequence length="254" mass="29403">MSSSRVEVARSTDSQDGDNLLIIDSTELDFENDSSSFYDLFRHEAYLIQTIVPNKLQGKHLHISGFAKSTTPDFLKLEELFDEKVAESDREKFEMRMVNFNEDMANKYRAWYEENLLLSSKLQRELFAEEMRRSNAIADFGIWVFLHMEEGQYEKRRIYKHIPTSAGHANQNDLWNRFNVEVSVPENCEAVSIVLWSKGLNIVEFDHIAVVEQGQSLAKSTANSYLSSYDELYDYFAQAPSIVVSEFTNLSFEN</sequence>
<organism evidence="1 2">
    <name type="scientific">Arenicella xantha</name>
    <dbReference type="NCBI Taxonomy" id="644221"/>
    <lineage>
        <taxon>Bacteria</taxon>
        <taxon>Pseudomonadati</taxon>
        <taxon>Pseudomonadota</taxon>
        <taxon>Gammaproteobacteria</taxon>
        <taxon>Arenicellales</taxon>
        <taxon>Arenicellaceae</taxon>
        <taxon>Arenicella</taxon>
    </lineage>
</organism>
<accession>A0A395JSP6</accession>
<name>A0A395JSP6_9GAMM</name>
<proteinExistence type="predicted"/>
<dbReference type="EMBL" id="QNRT01000002">
    <property type="protein sequence ID" value="RBP51730.1"/>
    <property type="molecule type" value="Genomic_DNA"/>
</dbReference>
<gene>
    <name evidence="1" type="ORF">DFR28_1021163</name>
</gene>
<dbReference type="AlphaFoldDB" id="A0A395JSP6"/>
<evidence type="ECO:0000313" key="2">
    <source>
        <dbReference type="Proteomes" id="UP000253083"/>
    </source>
</evidence>
<keyword evidence="2" id="KW-1185">Reference proteome</keyword>
<dbReference type="Proteomes" id="UP000253083">
    <property type="component" value="Unassembled WGS sequence"/>
</dbReference>
<reference evidence="1 2" key="1">
    <citation type="submission" date="2018-06" db="EMBL/GenBank/DDBJ databases">
        <title>Genomic Encyclopedia of Type Strains, Phase IV (KMG-IV): sequencing the most valuable type-strain genomes for metagenomic binning, comparative biology and taxonomic classification.</title>
        <authorList>
            <person name="Goeker M."/>
        </authorList>
    </citation>
    <scope>NUCLEOTIDE SEQUENCE [LARGE SCALE GENOMIC DNA]</scope>
    <source>
        <strain evidence="1 2">DSM 24032</strain>
    </source>
</reference>
<evidence type="ECO:0000313" key="1">
    <source>
        <dbReference type="EMBL" id="RBP51730.1"/>
    </source>
</evidence>